<proteinExistence type="predicted"/>
<dbReference type="EMBL" id="BAAAXZ010000064">
    <property type="protein sequence ID" value="GAA2921482.1"/>
    <property type="molecule type" value="Genomic_DNA"/>
</dbReference>
<dbReference type="Proteomes" id="UP001501102">
    <property type="component" value="Unassembled WGS sequence"/>
</dbReference>
<evidence type="ECO:0000313" key="2">
    <source>
        <dbReference type="Proteomes" id="UP001501102"/>
    </source>
</evidence>
<accession>A0ABN3WMT9</accession>
<gene>
    <name evidence="1" type="ORF">GCM10020221_17130</name>
</gene>
<evidence type="ECO:0000313" key="1">
    <source>
        <dbReference type="EMBL" id="GAA2921482.1"/>
    </source>
</evidence>
<sequence>MAVNGSFVTSPDLVFTIAVNAPPCMRSGLLVKARGAYTAATCESSMTHWLPIHVSAGIPGSLRTAAVFHA</sequence>
<reference evidence="1 2" key="1">
    <citation type="journal article" date="2019" name="Int. J. Syst. Evol. Microbiol.">
        <title>The Global Catalogue of Microorganisms (GCM) 10K type strain sequencing project: providing services to taxonomists for standard genome sequencing and annotation.</title>
        <authorList>
            <consortium name="The Broad Institute Genomics Platform"/>
            <consortium name="The Broad Institute Genome Sequencing Center for Infectious Disease"/>
            <person name="Wu L."/>
            <person name="Ma J."/>
        </authorList>
    </citation>
    <scope>NUCLEOTIDE SEQUENCE [LARGE SCALE GENOMIC DNA]</scope>
    <source>
        <strain evidence="1 2">JCM 4087</strain>
    </source>
</reference>
<name>A0ABN3WMT9_STRTU</name>
<comment type="caution">
    <text evidence="1">The sequence shown here is derived from an EMBL/GenBank/DDBJ whole genome shotgun (WGS) entry which is preliminary data.</text>
</comment>
<organism evidence="1 2">
    <name type="scientific">Streptomyces thioluteus</name>
    <dbReference type="NCBI Taxonomy" id="66431"/>
    <lineage>
        <taxon>Bacteria</taxon>
        <taxon>Bacillati</taxon>
        <taxon>Actinomycetota</taxon>
        <taxon>Actinomycetes</taxon>
        <taxon>Kitasatosporales</taxon>
        <taxon>Streptomycetaceae</taxon>
        <taxon>Streptomyces</taxon>
    </lineage>
</organism>
<keyword evidence="2" id="KW-1185">Reference proteome</keyword>
<protein>
    <submittedName>
        <fullName evidence="1">Uncharacterized protein</fullName>
    </submittedName>
</protein>